<dbReference type="EMBL" id="MAJU01000008">
    <property type="protein sequence ID" value="OCH21988.1"/>
    <property type="molecule type" value="Genomic_DNA"/>
</dbReference>
<reference evidence="2 3" key="1">
    <citation type="submission" date="2016-06" db="EMBL/GenBank/DDBJ databases">
        <authorList>
            <person name="Kjaerup R.B."/>
            <person name="Dalgaard T.S."/>
            <person name="Juul-Madsen H.R."/>
        </authorList>
    </citation>
    <scope>NUCLEOTIDE SEQUENCE [LARGE SCALE GENOMIC DNA]</scope>
    <source>
        <strain evidence="2 3">1S159</strain>
    </source>
</reference>
<proteinExistence type="predicted"/>
<evidence type="ECO:0000313" key="3">
    <source>
        <dbReference type="Proteomes" id="UP000093523"/>
    </source>
</evidence>
<dbReference type="AlphaFoldDB" id="A0A1B9P0U6"/>
<evidence type="ECO:0000256" key="1">
    <source>
        <dbReference type="SAM" id="Phobius"/>
    </source>
</evidence>
<gene>
    <name evidence="2" type="ORF">A6E04_09030</name>
</gene>
<protein>
    <recommendedName>
        <fullName evidence="4">MATE family efflux transporter</fullName>
    </recommendedName>
</protein>
<evidence type="ECO:0008006" key="4">
    <source>
        <dbReference type="Google" id="ProtNLM"/>
    </source>
</evidence>
<accession>A0A1B9P0U6</accession>
<keyword evidence="1" id="KW-0812">Transmembrane</keyword>
<evidence type="ECO:0000313" key="2">
    <source>
        <dbReference type="EMBL" id="OCH21988.1"/>
    </source>
</evidence>
<name>A0A1B9P0U6_ALILO</name>
<organism evidence="2 3">
    <name type="scientific">Aliivibrio logei</name>
    <name type="common">Vibrio logei</name>
    <dbReference type="NCBI Taxonomy" id="688"/>
    <lineage>
        <taxon>Bacteria</taxon>
        <taxon>Pseudomonadati</taxon>
        <taxon>Pseudomonadota</taxon>
        <taxon>Gammaproteobacteria</taxon>
        <taxon>Vibrionales</taxon>
        <taxon>Vibrionaceae</taxon>
        <taxon>Aliivibrio</taxon>
    </lineage>
</organism>
<feature type="transmembrane region" description="Helical" evidence="1">
    <location>
        <begin position="20"/>
        <end position="38"/>
    </location>
</feature>
<dbReference type="Proteomes" id="UP000093523">
    <property type="component" value="Unassembled WGS sequence"/>
</dbReference>
<comment type="caution">
    <text evidence="2">The sequence shown here is derived from an EMBL/GenBank/DDBJ whole genome shotgun (WGS) entry which is preliminary data.</text>
</comment>
<sequence length="60" mass="6837">MKSQSASFFRQVMVHSRGDFFYRLIIIALPITLQSILLSSKSLIDVFMLGQLSEEVLLAF</sequence>
<keyword evidence="1" id="KW-0472">Membrane</keyword>
<keyword evidence="1" id="KW-1133">Transmembrane helix</keyword>